<evidence type="ECO:0000256" key="7">
    <source>
        <dbReference type="SAM" id="MobiDB-lite"/>
    </source>
</evidence>
<name>A0A6P8HFS2_ACTTE</name>
<evidence type="ECO:0000256" key="3">
    <source>
        <dbReference type="ARBA" id="ARBA00023008"/>
    </source>
</evidence>
<feature type="region of interest" description="Disordered" evidence="7">
    <location>
        <begin position="206"/>
        <end position="360"/>
    </location>
</feature>
<keyword evidence="3" id="KW-0186">Copper</keyword>
<dbReference type="InterPro" id="IPR004302">
    <property type="entry name" value="Cellulose/chitin-bd_N"/>
</dbReference>
<feature type="compositionally biased region" description="Low complexity" evidence="7">
    <location>
        <begin position="268"/>
        <end position="286"/>
    </location>
</feature>
<dbReference type="InParanoid" id="A0A6P8HFS2"/>
<evidence type="ECO:0000313" key="11">
    <source>
        <dbReference type="RefSeq" id="XP_031553828.1"/>
    </source>
</evidence>
<dbReference type="RefSeq" id="XP_031553828.1">
    <property type="nucleotide sequence ID" value="XM_031697968.1"/>
</dbReference>
<feature type="compositionally biased region" description="Low complexity" evidence="7">
    <location>
        <begin position="206"/>
        <end position="246"/>
    </location>
</feature>
<dbReference type="AlphaFoldDB" id="A0A6P8HFS2"/>
<organism evidence="10 11">
    <name type="scientific">Actinia tenebrosa</name>
    <name type="common">Australian red waratah sea anemone</name>
    <dbReference type="NCBI Taxonomy" id="6105"/>
    <lineage>
        <taxon>Eukaryota</taxon>
        <taxon>Metazoa</taxon>
        <taxon>Cnidaria</taxon>
        <taxon>Anthozoa</taxon>
        <taxon>Hexacorallia</taxon>
        <taxon>Actiniaria</taxon>
        <taxon>Actiniidae</taxon>
        <taxon>Actinia</taxon>
    </lineage>
</organism>
<evidence type="ECO:0000256" key="2">
    <source>
        <dbReference type="ARBA" id="ARBA00022723"/>
    </source>
</evidence>
<evidence type="ECO:0000256" key="5">
    <source>
        <dbReference type="ARBA" id="ARBA00023180"/>
    </source>
</evidence>
<keyword evidence="5" id="KW-0325">Glycoprotein</keyword>
<evidence type="ECO:0000259" key="9">
    <source>
        <dbReference type="Pfam" id="PF03067"/>
    </source>
</evidence>
<dbReference type="OrthoDB" id="64893at2759"/>
<evidence type="ECO:0000256" key="6">
    <source>
        <dbReference type="ARBA" id="ARBA00034311"/>
    </source>
</evidence>
<sequence>MRLYSSIVLILLSLTPLVWSHGYTIDPASRNACWRVFSESCPVNYNDNEQNCGGRDVQISLGGKCGVCGDKYGENIHVHPGKYAKGFITKTYKRGQEITVQIHITSNHKGWFEFRVGKIGNPPITQEKLRYLLKSPQGNTRYPLGGSGPSDEYVKLMLPPGLTCDHCVLQWWWKVGNSWGCDDEGCGLGHGDQETFVNCADIKITNTTTSPGTTITPGPTTNTTLQPVTTQTPPRSTTGDGGVTPNTTPPPGTTITPGPTTNTPPKPFTTQTPPQSTTGDGEVTPNTTPPPGTTITPGPTTNTTLQPATTKTPPQSTTGDGGVTSNTTPPPGTTITPVPTTKTPATTQTPPQPTTQRPRECKAVGAWIGQSSVDQWCVINCAAGFCPSVICICN</sequence>
<evidence type="ECO:0000256" key="8">
    <source>
        <dbReference type="SAM" id="SignalP"/>
    </source>
</evidence>
<dbReference type="Pfam" id="PF03067">
    <property type="entry name" value="LPMO_10"/>
    <property type="match status" value="1"/>
</dbReference>
<accession>A0A6P8HFS2</accession>
<feature type="compositionally biased region" description="Low complexity" evidence="7">
    <location>
        <begin position="293"/>
        <end position="314"/>
    </location>
</feature>
<comment type="similarity">
    <text evidence="6">Belongs to the polysaccharide monooxygenase AA13 family.</text>
</comment>
<evidence type="ECO:0000256" key="4">
    <source>
        <dbReference type="ARBA" id="ARBA00023157"/>
    </source>
</evidence>
<feature type="signal peptide" evidence="8">
    <location>
        <begin position="1"/>
        <end position="20"/>
    </location>
</feature>
<dbReference type="PANTHER" id="PTHR36575:SF2">
    <property type="entry name" value="CHITIN-BINDING TYPE-4 DOMAIN-CONTAINING PROTEIN-RELATED"/>
    <property type="match status" value="1"/>
</dbReference>
<gene>
    <name evidence="11" type="primary">LOC116290855</name>
</gene>
<dbReference type="InterPro" id="IPR052282">
    <property type="entry name" value="Starch-active_LPMO"/>
</dbReference>
<dbReference type="GO" id="GO:0046872">
    <property type="term" value="F:metal ion binding"/>
    <property type="evidence" value="ECO:0007669"/>
    <property type="project" value="UniProtKB-KW"/>
</dbReference>
<proteinExistence type="inferred from homology"/>
<dbReference type="PANTHER" id="PTHR36575">
    <property type="entry name" value="BINDING PROTEIN, PUTATIVE (AFU_ORTHOLOGUE AFUA_1G14430)-RELATED"/>
    <property type="match status" value="1"/>
</dbReference>
<dbReference type="KEGG" id="aten:116290855"/>
<keyword evidence="10" id="KW-1185">Reference proteome</keyword>
<feature type="domain" description="Chitin-binding type-4" evidence="9">
    <location>
        <begin position="21"/>
        <end position="202"/>
    </location>
</feature>
<keyword evidence="8" id="KW-0732">Signal</keyword>
<keyword evidence="4" id="KW-1015">Disulfide bond</keyword>
<dbReference type="Proteomes" id="UP000515163">
    <property type="component" value="Unplaced"/>
</dbReference>
<evidence type="ECO:0000256" key="1">
    <source>
        <dbReference type="ARBA" id="ARBA00001973"/>
    </source>
</evidence>
<dbReference type="GeneID" id="116290855"/>
<reference evidence="11" key="1">
    <citation type="submission" date="2025-08" db="UniProtKB">
        <authorList>
            <consortium name="RefSeq"/>
        </authorList>
    </citation>
    <scope>IDENTIFICATION</scope>
    <source>
        <tissue evidence="11">Tentacle</tissue>
    </source>
</reference>
<keyword evidence="2" id="KW-0479">Metal-binding</keyword>
<comment type="cofactor">
    <cofactor evidence="1">
        <name>Cu(2+)</name>
        <dbReference type="ChEBI" id="CHEBI:29036"/>
    </cofactor>
</comment>
<evidence type="ECO:0000313" key="10">
    <source>
        <dbReference type="Proteomes" id="UP000515163"/>
    </source>
</evidence>
<feature type="chain" id="PRO_5028385934" evidence="8">
    <location>
        <begin position="21"/>
        <end position="394"/>
    </location>
</feature>
<protein>
    <submittedName>
        <fullName evidence="11">Uncharacterized protein LOC116290855 isoform X1</fullName>
    </submittedName>
</protein>
<feature type="compositionally biased region" description="Low complexity" evidence="7">
    <location>
        <begin position="333"/>
        <end position="349"/>
    </location>
</feature>